<keyword evidence="3" id="KW-1185">Reference proteome</keyword>
<reference evidence="2 3" key="1">
    <citation type="submission" date="2016-08" db="EMBL/GenBank/DDBJ databases">
        <title>The complete genome of Streptomyces subrutilus 10-1-1.</title>
        <authorList>
            <person name="Chen X."/>
        </authorList>
    </citation>
    <scope>NUCLEOTIDE SEQUENCE [LARGE SCALE GENOMIC DNA]</scope>
    <source>
        <strain evidence="2 3">10-1-1</strain>
    </source>
</reference>
<dbReference type="Proteomes" id="UP000095705">
    <property type="component" value="Unassembled WGS sequence"/>
</dbReference>
<gene>
    <name evidence="2" type="ORF">BGK67_02630</name>
</gene>
<evidence type="ECO:0000256" key="1">
    <source>
        <dbReference type="SAM" id="MobiDB-lite"/>
    </source>
</evidence>
<sequence length="63" mass="6865">MNVVTVLILVAVLAVIALLTVAPHAPARRNPVPGRRLPATHRRPAAPRLTRVPAQRGIERHAR</sequence>
<dbReference type="AlphaFoldDB" id="A0A1E5PLJ2"/>
<evidence type="ECO:0000313" key="3">
    <source>
        <dbReference type="Proteomes" id="UP000095705"/>
    </source>
</evidence>
<dbReference type="EMBL" id="MEHK01000001">
    <property type="protein sequence ID" value="OEJ30395.1"/>
    <property type="molecule type" value="Genomic_DNA"/>
</dbReference>
<dbReference type="OrthoDB" id="4325181at2"/>
<protein>
    <submittedName>
        <fullName evidence="2">Uncharacterized protein</fullName>
    </submittedName>
</protein>
<comment type="caution">
    <text evidence="2">The sequence shown here is derived from an EMBL/GenBank/DDBJ whole genome shotgun (WGS) entry which is preliminary data.</text>
</comment>
<name>A0A1E5PLJ2_9ACTN</name>
<accession>A0A1E5PLJ2</accession>
<organism evidence="2 3">
    <name type="scientific">Streptomyces subrutilus</name>
    <dbReference type="NCBI Taxonomy" id="36818"/>
    <lineage>
        <taxon>Bacteria</taxon>
        <taxon>Bacillati</taxon>
        <taxon>Actinomycetota</taxon>
        <taxon>Actinomycetes</taxon>
        <taxon>Kitasatosporales</taxon>
        <taxon>Streptomycetaceae</taxon>
        <taxon>Streptomyces</taxon>
    </lineage>
</organism>
<evidence type="ECO:0000313" key="2">
    <source>
        <dbReference type="EMBL" id="OEJ30395.1"/>
    </source>
</evidence>
<proteinExistence type="predicted"/>
<dbReference type="RefSeq" id="WP_069918540.1">
    <property type="nucleotide sequence ID" value="NZ_MEHK01000001.1"/>
</dbReference>
<feature type="region of interest" description="Disordered" evidence="1">
    <location>
        <begin position="26"/>
        <end position="63"/>
    </location>
</feature>